<keyword evidence="1" id="KW-0805">Transcription regulation</keyword>
<dbReference type="RefSeq" id="WP_262991996.1">
    <property type="nucleotide sequence ID" value="NZ_JAOTJC010000004.1"/>
</dbReference>
<dbReference type="Gene3D" id="3.40.50.880">
    <property type="match status" value="1"/>
</dbReference>
<dbReference type="Gene3D" id="1.10.10.60">
    <property type="entry name" value="Homeodomain-like"/>
    <property type="match status" value="2"/>
</dbReference>
<dbReference type="PANTHER" id="PTHR43130">
    <property type="entry name" value="ARAC-FAMILY TRANSCRIPTIONAL REGULATOR"/>
    <property type="match status" value="1"/>
</dbReference>
<evidence type="ECO:0000259" key="3">
    <source>
        <dbReference type="PROSITE" id="PS01124"/>
    </source>
</evidence>
<dbReference type="SUPFAM" id="SSF46689">
    <property type="entry name" value="Homeodomain-like"/>
    <property type="match status" value="2"/>
</dbReference>
<dbReference type="CDD" id="cd03137">
    <property type="entry name" value="GATase1_AraC_1"/>
    <property type="match status" value="1"/>
</dbReference>
<feature type="domain" description="HTH araC/xylS-type" evidence="3">
    <location>
        <begin position="216"/>
        <end position="314"/>
    </location>
</feature>
<proteinExistence type="predicted"/>
<evidence type="ECO:0000256" key="1">
    <source>
        <dbReference type="ARBA" id="ARBA00023015"/>
    </source>
</evidence>
<dbReference type="InterPro" id="IPR002818">
    <property type="entry name" value="DJ-1/PfpI"/>
</dbReference>
<dbReference type="Pfam" id="PF01965">
    <property type="entry name" value="DJ-1_PfpI"/>
    <property type="match status" value="1"/>
</dbReference>
<dbReference type="InterPro" id="IPR029062">
    <property type="entry name" value="Class_I_gatase-like"/>
</dbReference>
<protein>
    <submittedName>
        <fullName evidence="4">GlxA family transcriptional regulator</fullName>
    </submittedName>
</protein>
<organism evidence="4 5">
    <name type="scientific">Alteromonas salexigens</name>
    <dbReference type="NCBI Taxonomy" id="2982530"/>
    <lineage>
        <taxon>Bacteria</taxon>
        <taxon>Pseudomonadati</taxon>
        <taxon>Pseudomonadota</taxon>
        <taxon>Gammaproteobacteria</taxon>
        <taxon>Alteromonadales</taxon>
        <taxon>Alteromonadaceae</taxon>
        <taxon>Alteromonas/Salinimonas group</taxon>
        <taxon>Alteromonas</taxon>
    </lineage>
</organism>
<accession>A0ABT2VJ93</accession>
<sequence>MIRRTVGFLLFEGVNSQDVAGPLEAFHSVSSVATSPYDFAFIGESREPVCSESGLPLVATHTLQDIPPLDMLVVPGGAGARSAHNLQVLCPWLQHVAPVTKRVVSVCTGAFLLAHAGLLKGLTVTTHWQYADQLAQEFPDLQVQAQRLFVDHGHIATSAGITAGIDLTLALIEQELGADTAAAVARHLVVHFRRAGDQAQFSAPLAFQQRADQRFASLTGYVLENLGRSLGVADLADYCGMSERSFYRQFTRSMGQTPARYVAELRLDYARQLLVSRQWSLDRIAQACGYDSPDVFRRAFMRSFSVSPAEYRHRFAGQDITRGHNVPAVN</sequence>
<dbReference type="EMBL" id="JAOTJC010000004">
    <property type="protein sequence ID" value="MCU7553291.1"/>
    <property type="molecule type" value="Genomic_DNA"/>
</dbReference>
<keyword evidence="2" id="KW-0804">Transcription</keyword>
<comment type="caution">
    <text evidence="4">The sequence shown here is derived from an EMBL/GenBank/DDBJ whole genome shotgun (WGS) entry which is preliminary data.</text>
</comment>
<dbReference type="InterPro" id="IPR052158">
    <property type="entry name" value="INH-QAR"/>
</dbReference>
<reference evidence="5" key="1">
    <citation type="submission" date="2023-07" db="EMBL/GenBank/DDBJ databases">
        <title>Study on multiphase classification of strain Alteromonas salexigens isolated from the Yellow Sea.</title>
        <authorList>
            <person name="Sun L."/>
        </authorList>
    </citation>
    <scope>NUCLEOTIDE SEQUENCE [LARGE SCALE GENOMIC DNA]</scope>
    <source>
        <strain evidence="5">ASW11-19</strain>
    </source>
</reference>
<dbReference type="SUPFAM" id="SSF52317">
    <property type="entry name" value="Class I glutamine amidotransferase-like"/>
    <property type="match status" value="1"/>
</dbReference>
<dbReference type="InterPro" id="IPR018060">
    <property type="entry name" value="HTH_AraC"/>
</dbReference>
<gene>
    <name evidence="4" type="ORF">OCL06_01625</name>
</gene>
<evidence type="ECO:0000313" key="4">
    <source>
        <dbReference type="EMBL" id="MCU7553291.1"/>
    </source>
</evidence>
<dbReference type="PANTHER" id="PTHR43130:SF3">
    <property type="entry name" value="HTH-TYPE TRANSCRIPTIONAL REGULATOR RV1931C"/>
    <property type="match status" value="1"/>
</dbReference>
<name>A0ABT2VJ93_9ALTE</name>
<dbReference type="Pfam" id="PF12833">
    <property type="entry name" value="HTH_18"/>
    <property type="match status" value="1"/>
</dbReference>
<dbReference type="InterPro" id="IPR009057">
    <property type="entry name" value="Homeodomain-like_sf"/>
</dbReference>
<evidence type="ECO:0000256" key="2">
    <source>
        <dbReference type="ARBA" id="ARBA00023163"/>
    </source>
</evidence>
<evidence type="ECO:0000313" key="5">
    <source>
        <dbReference type="Proteomes" id="UP001209257"/>
    </source>
</evidence>
<dbReference type="PROSITE" id="PS01124">
    <property type="entry name" value="HTH_ARAC_FAMILY_2"/>
    <property type="match status" value="1"/>
</dbReference>
<dbReference type="SMART" id="SM00342">
    <property type="entry name" value="HTH_ARAC"/>
    <property type="match status" value="1"/>
</dbReference>
<keyword evidence="5" id="KW-1185">Reference proteome</keyword>
<dbReference type="Proteomes" id="UP001209257">
    <property type="component" value="Unassembled WGS sequence"/>
</dbReference>